<dbReference type="OMA" id="LHDKTSW"/>
<name>E3NBK3_CAERE</name>
<feature type="transmembrane region" description="Helical" evidence="1">
    <location>
        <begin position="88"/>
        <end position="109"/>
    </location>
</feature>
<evidence type="ECO:0000313" key="2">
    <source>
        <dbReference type="EMBL" id="EFO92022.1"/>
    </source>
</evidence>
<dbReference type="InParanoid" id="E3NBK3"/>
<feature type="transmembrane region" description="Helical" evidence="1">
    <location>
        <begin position="184"/>
        <end position="206"/>
    </location>
</feature>
<organism evidence="3">
    <name type="scientific">Caenorhabditis remanei</name>
    <name type="common">Caenorhabditis vulgaris</name>
    <dbReference type="NCBI Taxonomy" id="31234"/>
    <lineage>
        <taxon>Eukaryota</taxon>
        <taxon>Metazoa</taxon>
        <taxon>Ecdysozoa</taxon>
        <taxon>Nematoda</taxon>
        <taxon>Chromadorea</taxon>
        <taxon>Rhabditida</taxon>
        <taxon>Rhabditina</taxon>
        <taxon>Rhabditomorpha</taxon>
        <taxon>Rhabditoidea</taxon>
        <taxon>Rhabditidae</taxon>
        <taxon>Peloderinae</taxon>
        <taxon>Caenorhabditis</taxon>
    </lineage>
</organism>
<keyword evidence="3" id="KW-1185">Reference proteome</keyword>
<dbReference type="GeneID" id="9812481"/>
<keyword evidence="1" id="KW-0472">Membrane</keyword>
<dbReference type="OrthoDB" id="5866239at2759"/>
<sequence length="241" mass="27375">MPQIDAIKFSNYTALYLFIYSLFLATYLVSNLLSILFFQYTLEDYKLLGETVLTGLLIFGAISLLKIGVRWIHRVMKVDQLERWRNEILIGLVGVATCGIVPRVAVHFVEIRAWTVYYSLIVFTSSAILFAIKFLYNTDSECQFTYSLHDKTSWTLILIHTVILAATVYLGIHLSPDWQTSTVIALSHVSFSAMCAVSTVEIGMILRGAFRLRLDEKVVVHKSETVPQMVAPKITMFNYSI</sequence>
<proteinExistence type="predicted"/>
<dbReference type="HOGENOM" id="CLU_1152666_0_0_1"/>
<keyword evidence="1" id="KW-0812">Transmembrane</keyword>
<evidence type="ECO:0000313" key="3">
    <source>
        <dbReference type="Proteomes" id="UP000008281"/>
    </source>
</evidence>
<gene>
    <name evidence="2" type="ORF">CRE_10621</name>
</gene>
<dbReference type="KEGG" id="crq:GCK72_011310"/>
<dbReference type="eggNOG" id="ENOG502TD6T">
    <property type="taxonomic scope" value="Eukaryota"/>
</dbReference>
<keyword evidence="1" id="KW-1133">Transmembrane helix</keyword>
<accession>E3NBK3</accession>
<dbReference type="CTD" id="9812481"/>
<dbReference type="RefSeq" id="XP_003094222.2">
    <property type="nucleotide sequence ID" value="XM_003094174.2"/>
</dbReference>
<reference evidence="2" key="1">
    <citation type="submission" date="2007-07" db="EMBL/GenBank/DDBJ databases">
        <title>PCAP assembly of the Caenorhabditis remanei genome.</title>
        <authorList>
            <consortium name="The Caenorhabditis remanei Sequencing Consortium"/>
            <person name="Wilson R.K."/>
        </authorList>
    </citation>
    <scope>NUCLEOTIDE SEQUENCE [LARGE SCALE GENOMIC DNA]</scope>
    <source>
        <strain evidence="2">PB4641</strain>
    </source>
</reference>
<protein>
    <submittedName>
        <fullName evidence="2">Uncharacterized protein</fullName>
    </submittedName>
</protein>
<feature type="transmembrane region" description="Helical" evidence="1">
    <location>
        <begin position="47"/>
        <end position="67"/>
    </location>
</feature>
<dbReference type="AlphaFoldDB" id="E3NBK3"/>
<dbReference type="EMBL" id="DS268586">
    <property type="protein sequence ID" value="EFO92022.1"/>
    <property type="molecule type" value="Genomic_DNA"/>
</dbReference>
<feature type="transmembrane region" description="Helical" evidence="1">
    <location>
        <begin position="12"/>
        <end position="41"/>
    </location>
</feature>
<feature type="transmembrane region" description="Helical" evidence="1">
    <location>
        <begin position="153"/>
        <end position="172"/>
    </location>
</feature>
<dbReference type="Proteomes" id="UP000008281">
    <property type="component" value="Unassembled WGS sequence"/>
</dbReference>
<feature type="transmembrane region" description="Helical" evidence="1">
    <location>
        <begin position="115"/>
        <end position="132"/>
    </location>
</feature>
<evidence type="ECO:0000256" key="1">
    <source>
        <dbReference type="SAM" id="Phobius"/>
    </source>
</evidence>